<protein>
    <submittedName>
        <fullName evidence="1">Uncharacterized protein</fullName>
    </submittedName>
</protein>
<accession>A0ABN7P5S1</accession>
<sequence length="158" mass="17552">MYTNGTVVLFSLENISYGTLEPFELAPISVAKSLSPSSPSSLPTIGKIWLTSATETFHSWSGLLRGANNCPVRAQTRNISHLEQCSWSGTVTKCYDLFQEHEEVKSKPNLSQENNPDNGTALNILNPGQIRSTVHLVEKPPLEDYNPHLERHVDHPTK</sequence>
<keyword evidence="2" id="KW-1185">Reference proteome</keyword>
<dbReference type="Proteomes" id="UP001153148">
    <property type="component" value="Unassembled WGS sequence"/>
</dbReference>
<organism evidence="1 2">
    <name type="scientific">Timema podura</name>
    <name type="common">Walking stick</name>
    <dbReference type="NCBI Taxonomy" id="61482"/>
    <lineage>
        <taxon>Eukaryota</taxon>
        <taxon>Metazoa</taxon>
        <taxon>Ecdysozoa</taxon>
        <taxon>Arthropoda</taxon>
        <taxon>Hexapoda</taxon>
        <taxon>Insecta</taxon>
        <taxon>Pterygota</taxon>
        <taxon>Neoptera</taxon>
        <taxon>Polyneoptera</taxon>
        <taxon>Phasmatodea</taxon>
        <taxon>Timematodea</taxon>
        <taxon>Timematoidea</taxon>
        <taxon>Timematidae</taxon>
        <taxon>Timema</taxon>
    </lineage>
</organism>
<comment type="caution">
    <text evidence="1">The sequence shown here is derived from an EMBL/GenBank/DDBJ whole genome shotgun (WGS) entry which is preliminary data.</text>
</comment>
<name>A0ABN7P5S1_TIMPD</name>
<proteinExistence type="predicted"/>
<dbReference type="EMBL" id="CAJPIN010020622">
    <property type="protein sequence ID" value="CAG2062491.1"/>
    <property type="molecule type" value="Genomic_DNA"/>
</dbReference>
<gene>
    <name evidence="1" type="ORF">TPAB3V08_LOCUS9442</name>
</gene>
<evidence type="ECO:0000313" key="1">
    <source>
        <dbReference type="EMBL" id="CAG2062491.1"/>
    </source>
</evidence>
<reference evidence="1" key="1">
    <citation type="submission" date="2021-03" db="EMBL/GenBank/DDBJ databases">
        <authorList>
            <person name="Tran Van P."/>
        </authorList>
    </citation>
    <scope>NUCLEOTIDE SEQUENCE</scope>
</reference>
<evidence type="ECO:0000313" key="2">
    <source>
        <dbReference type="Proteomes" id="UP001153148"/>
    </source>
</evidence>